<proteinExistence type="predicted"/>
<dbReference type="Proteomes" id="UP000190198">
    <property type="component" value="Unassembled WGS sequence"/>
</dbReference>
<protein>
    <recommendedName>
        <fullName evidence="1">PilZ domain-containing protein</fullName>
    </recommendedName>
</protein>
<dbReference type="EMBL" id="MPRK01000005">
    <property type="protein sequence ID" value="OOZ42987.1"/>
    <property type="molecule type" value="Genomic_DNA"/>
</dbReference>
<evidence type="ECO:0000313" key="2">
    <source>
        <dbReference type="EMBL" id="OOZ42987.1"/>
    </source>
</evidence>
<evidence type="ECO:0000259" key="1">
    <source>
        <dbReference type="Pfam" id="PF07238"/>
    </source>
</evidence>
<dbReference type="RefSeq" id="WP_078475971.1">
    <property type="nucleotide sequence ID" value="NZ_MPRK01000005.1"/>
</dbReference>
<gene>
    <name evidence="2" type="ORF">BOW52_00775</name>
</gene>
<dbReference type="OrthoDB" id="5296245at2"/>
<name>A0A1T2LD03_9GAMM</name>
<dbReference type="InterPro" id="IPR009875">
    <property type="entry name" value="PilZ_domain"/>
</dbReference>
<comment type="caution">
    <text evidence="2">The sequence shown here is derived from an EMBL/GenBank/DDBJ whole genome shotgun (WGS) entry which is preliminary data.</text>
</comment>
<keyword evidence="3" id="KW-1185">Reference proteome</keyword>
<dbReference type="Gene3D" id="2.40.10.220">
    <property type="entry name" value="predicted glycosyltransferase like domains"/>
    <property type="match status" value="1"/>
</dbReference>
<evidence type="ECO:0000313" key="3">
    <source>
        <dbReference type="Proteomes" id="UP000190198"/>
    </source>
</evidence>
<sequence length="116" mass="13222">MLKRHSRGKKMMVAEFDNREELYRCFMPFVANGGLFIKTDEDYVPGDQLILMVKLPDLKQKFPTSGKVVWVTPKSYVSRVPGVGVQFSEEDNGRLRLNIENLLAGMLDSESATYTM</sequence>
<dbReference type="AlphaFoldDB" id="A0A1T2LD03"/>
<dbReference type="Pfam" id="PF07238">
    <property type="entry name" value="PilZ"/>
    <property type="match status" value="1"/>
</dbReference>
<feature type="domain" description="PilZ" evidence="1">
    <location>
        <begin position="4"/>
        <end position="103"/>
    </location>
</feature>
<accession>A0A1T2LD03</accession>
<reference evidence="2 3" key="1">
    <citation type="submission" date="2016-11" db="EMBL/GenBank/DDBJ databases">
        <title>Mixed transmission modes and dynamic genome evolution in an obligate animal-bacterial symbiosis.</title>
        <authorList>
            <person name="Russell S.L."/>
            <person name="Corbett-Detig R.B."/>
            <person name="Cavanaugh C.M."/>
        </authorList>
    </citation>
    <scope>NUCLEOTIDE SEQUENCE [LARGE SCALE GENOMIC DNA]</scope>
    <source>
        <strain evidence="2">Sp-SM6</strain>
    </source>
</reference>
<organism evidence="2 3">
    <name type="scientific">Solemya elarraichensis gill symbiont</name>
    <dbReference type="NCBI Taxonomy" id="1918949"/>
    <lineage>
        <taxon>Bacteria</taxon>
        <taxon>Pseudomonadati</taxon>
        <taxon>Pseudomonadota</taxon>
        <taxon>Gammaproteobacteria</taxon>
        <taxon>sulfur-oxidizing symbionts</taxon>
    </lineage>
</organism>
<dbReference type="GO" id="GO:0035438">
    <property type="term" value="F:cyclic-di-GMP binding"/>
    <property type="evidence" value="ECO:0007669"/>
    <property type="project" value="InterPro"/>
</dbReference>